<dbReference type="InterPro" id="IPR035906">
    <property type="entry name" value="MetI-like_sf"/>
</dbReference>
<keyword evidence="3" id="KW-1003">Cell membrane</keyword>
<dbReference type="KEGG" id="lck:HN018_05515"/>
<feature type="transmembrane region" description="Helical" evidence="8">
    <location>
        <begin position="173"/>
        <end position="193"/>
    </location>
</feature>
<keyword evidence="7 8" id="KW-0472">Membrane</keyword>
<keyword evidence="6 8" id="KW-1133">Transmembrane helix</keyword>
<evidence type="ECO:0000256" key="6">
    <source>
        <dbReference type="ARBA" id="ARBA00022989"/>
    </source>
</evidence>
<evidence type="ECO:0000256" key="8">
    <source>
        <dbReference type="SAM" id="Phobius"/>
    </source>
</evidence>
<dbReference type="EMBL" id="CP053708">
    <property type="protein sequence ID" value="QKE89574.1"/>
    <property type="molecule type" value="Genomic_DNA"/>
</dbReference>
<proteinExistence type="predicted"/>
<evidence type="ECO:0000256" key="2">
    <source>
        <dbReference type="ARBA" id="ARBA00022448"/>
    </source>
</evidence>
<keyword evidence="11" id="KW-1185">Reference proteome</keyword>
<keyword evidence="4" id="KW-0997">Cell inner membrane</keyword>
<gene>
    <name evidence="10" type="ORF">HN018_05515</name>
</gene>
<name>A0A6M8HMH1_9PROT</name>
<keyword evidence="2" id="KW-0813">Transport</keyword>
<dbReference type="GO" id="GO:0055085">
    <property type="term" value="P:transmembrane transport"/>
    <property type="evidence" value="ECO:0007669"/>
    <property type="project" value="InterPro"/>
</dbReference>
<feature type="transmembrane region" description="Helical" evidence="8">
    <location>
        <begin position="365"/>
        <end position="386"/>
    </location>
</feature>
<feature type="transmembrane region" description="Helical" evidence="8">
    <location>
        <begin position="398"/>
        <end position="421"/>
    </location>
</feature>
<dbReference type="GO" id="GO:0005886">
    <property type="term" value="C:plasma membrane"/>
    <property type="evidence" value="ECO:0007669"/>
    <property type="project" value="UniProtKB-SubCell"/>
</dbReference>
<dbReference type="InterPro" id="IPR000515">
    <property type="entry name" value="MetI-like"/>
</dbReference>
<protein>
    <recommendedName>
        <fullName evidence="9">ABC transmembrane type-1 domain-containing protein</fullName>
    </recommendedName>
</protein>
<evidence type="ECO:0000256" key="5">
    <source>
        <dbReference type="ARBA" id="ARBA00022692"/>
    </source>
</evidence>
<dbReference type="PANTHER" id="PTHR43357">
    <property type="entry name" value="INNER MEMBRANE ABC TRANSPORTER PERMEASE PROTEIN YDCV"/>
    <property type="match status" value="1"/>
</dbReference>
<dbReference type="PROSITE" id="PS50928">
    <property type="entry name" value="ABC_TM1"/>
    <property type="match status" value="1"/>
</dbReference>
<evidence type="ECO:0000256" key="4">
    <source>
        <dbReference type="ARBA" id="ARBA00022519"/>
    </source>
</evidence>
<feature type="transmembrane region" description="Helical" evidence="8">
    <location>
        <begin position="333"/>
        <end position="353"/>
    </location>
</feature>
<feature type="transmembrane region" description="Helical" evidence="8">
    <location>
        <begin position="454"/>
        <end position="479"/>
    </location>
</feature>
<feature type="transmembrane region" description="Helical" evidence="8">
    <location>
        <begin position="499"/>
        <end position="525"/>
    </location>
</feature>
<evidence type="ECO:0000256" key="7">
    <source>
        <dbReference type="ARBA" id="ARBA00023136"/>
    </source>
</evidence>
<evidence type="ECO:0000256" key="1">
    <source>
        <dbReference type="ARBA" id="ARBA00004429"/>
    </source>
</evidence>
<feature type="transmembrane region" description="Helical" evidence="8">
    <location>
        <begin position="235"/>
        <end position="253"/>
    </location>
</feature>
<feature type="transmembrane region" description="Helical" evidence="8">
    <location>
        <begin position="86"/>
        <end position="103"/>
    </location>
</feature>
<feature type="transmembrane region" description="Helical" evidence="8">
    <location>
        <begin position="48"/>
        <end position="74"/>
    </location>
</feature>
<dbReference type="SUPFAM" id="SSF161098">
    <property type="entry name" value="MetI-like"/>
    <property type="match status" value="2"/>
</dbReference>
<accession>A0A6M8HMH1</accession>
<reference evidence="10 11" key="1">
    <citation type="journal article" date="2014" name="World J. Microbiol. Biotechnol.">
        <title>Biodiversity and physiological characteristics of Antarctic and Arctic lichens-associated bacteria.</title>
        <authorList>
            <person name="Lee Y.M."/>
            <person name="Kim E.H."/>
            <person name="Lee H.K."/>
            <person name="Hong S.G."/>
        </authorList>
    </citation>
    <scope>NUCLEOTIDE SEQUENCE [LARGE SCALE GENOMIC DNA]</scope>
    <source>
        <strain evidence="10 11">PAMC 26569</strain>
    </source>
</reference>
<dbReference type="AlphaFoldDB" id="A0A6M8HMH1"/>
<dbReference type="PANTHER" id="PTHR43357:SF4">
    <property type="entry name" value="INNER MEMBRANE ABC TRANSPORTER PERMEASE PROTEIN YDCV"/>
    <property type="match status" value="1"/>
</dbReference>
<evidence type="ECO:0000259" key="9">
    <source>
        <dbReference type="PROSITE" id="PS50928"/>
    </source>
</evidence>
<evidence type="ECO:0000313" key="11">
    <source>
        <dbReference type="Proteomes" id="UP000500767"/>
    </source>
</evidence>
<sequence>MSKALRSTTALLVVLLLTVPLARFLLLPFFPAFGPAHSPPPSDPDPLAPALVGSALLAFGSAALATPLALWLGLLLEQRQWRGNGMLTALLWLIFLMPGYLVASGWEVLLAQLTSGVGVALRHALLGWPGFVAFNALKGLPPAILACRAGWASLELILVDSARLHVHRRASRWLLNARTMLPFASVSFVIVFVESMQDFGLAATLGGQLGMPLLVAEVYRGIAAWPVSWPRAARAADLLVLLSAVAILLRVWLGTETRAPVLIRSSAQRRARPSSRERCFAAAAMAAVALLGVIVPLTGFAADVLTVQETANLQETSAWQLPQGSWRALCASLLYGASGAFLALLLACALLAIGSRSRAGRIAMLVPMANMAVPGVVLGAAWVITFGAPPLVLTGTPFAMLLASAVSQLPVLLLLLGNVLASRHSAFGDAARVNNVGLLDRLELIHLPPLLRPLAWGWSLAFVRIFFDLPLAMLLAPAGGEPVGVLILQLQHGLHFGPMAFLGLVSLALCGSVVTLVCASIRVLARSMA</sequence>
<organism evidence="10 11">
    <name type="scientific">Lichenicola cladoniae</name>
    <dbReference type="NCBI Taxonomy" id="1484109"/>
    <lineage>
        <taxon>Bacteria</taxon>
        <taxon>Pseudomonadati</taxon>
        <taxon>Pseudomonadota</taxon>
        <taxon>Alphaproteobacteria</taxon>
        <taxon>Acetobacterales</taxon>
        <taxon>Acetobacteraceae</taxon>
        <taxon>Lichenicola</taxon>
    </lineage>
</organism>
<dbReference type="Gene3D" id="1.10.3720.10">
    <property type="entry name" value="MetI-like"/>
    <property type="match status" value="2"/>
</dbReference>
<evidence type="ECO:0000313" key="10">
    <source>
        <dbReference type="EMBL" id="QKE89574.1"/>
    </source>
</evidence>
<evidence type="ECO:0000256" key="3">
    <source>
        <dbReference type="ARBA" id="ARBA00022475"/>
    </source>
</evidence>
<feature type="domain" description="ABC transmembrane type-1" evidence="9">
    <location>
        <begin position="329"/>
        <end position="517"/>
    </location>
</feature>
<keyword evidence="5 8" id="KW-0812">Transmembrane</keyword>
<comment type="subcellular location">
    <subcellularLocation>
        <location evidence="1">Cell inner membrane</location>
        <topology evidence="1">Multi-pass membrane protein</topology>
    </subcellularLocation>
</comment>
<feature type="transmembrane region" description="Helical" evidence="8">
    <location>
        <begin position="279"/>
        <end position="302"/>
    </location>
</feature>
<dbReference type="RefSeq" id="WP_171834566.1">
    <property type="nucleotide sequence ID" value="NZ_CP053708.1"/>
</dbReference>
<dbReference type="Proteomes" id="UP000500767">
    <property type="component" value="Chromosome"/>
</dbReference>